<evidence type="ECO:0000313" key="11">
    <source>
        <dbReference type="Proteomes" id="UP000224634"/>
    </source>
</evidence>
<gene>
    <name evidence="10" type="ORF">AJ80_02187</name>
</gene>
<feature type="domain" description="Pinin/SDK/MemA protein" evidence="9">
    <location>
        <begin position="89"/>
        <end position="205"/>
    </location>
</feature>
<proteinExistence type="inferred from homology"/>
<dbReference type="GO" id="GO:0071013">
    <property type="term" value="C:catalytic step 2 spliceosome"/>
    <property type="evidence" value="ECO:0007669"/>
    <property type="project" value="TreeGrafter"/>
</dbReference>
<evidence type="ECO:0000256" key="2">
    <source>
        <dbReference type="ARBA" id="ARBA00010386"/>
    </source>
</evidence>
<evidence type="ECO:0000259" key="9">
    <source>
        <dbReference type="Pfam" id="PF04696"/>
    </source>
</evidence>
<protein>
    <recommendedName>
        <fullName evidence="9">Pinin/SDK/MemA protein domain-containing protein</fullName>
    </recommendedName>
</protein>
<feature type="compositionally biased region" description="Polar residues" evidence="8">
    <location>
        <begin position="57"/>
        <end position="76"/>
    </location>
</feature>
<comment type="similarity">
    <text evidence="2">Belongs to the pinin family.</text>
</comment>
<keyword evidence="7" id="KW-0539">Nucleus</keyword>
<evidence type="ECO:0000256" key="3">
    <source>
        <dbReference type="ARBA" id="ARBA00022664"/>
    </source>
</evidence>
<evidence type="ECO:0000256" key="5">
    <source>
        <dbReference type="ARBA" id="ARBA00023163"/>
    </source>
</evidence>
<name>A0A2B7YT07_POLH7</name>
<dbReference type="EMBL" id="PDNA01000020">
    <property type="protein sequence ID" value="PGH23757.1"/>
    <property type="molecule type" value="Genomic_DNA"/>
</dbReference>
<feature type="region of interest" description="Disordered" evidence="8">
    <location>
        <begin position="1"/>
        <end position="122"/>
    </location>
</feature>
<dbReference type="STRING" id="1447883.A0A2B7YT07"/>
<feature type="compositionally biased region" description="Low complexity" evidence="8">
    <location>
        <begin position="266"/>
        <end position="277"/>
    </location>
</feature>
<evidence type="ECO:0000256" key="6">
    <source>
        <dbReference type="ARBA" id="ARBA00023187"/>
    </source>
</evidence>
<keyword evidence="11" id="KW-1185">Reference proteome</keyword>
<accession>A0A2B7YT07</accession>
<keyword evidence="4" id="KW-0805">Transcription regulation</keyword>
<evidence type="ECO:0000256" key="1">
    <source>
        <dbReference type="ARBA" id="ARBA00004123"/>
    </source>
</evidence>
<feature type="region of interest" description="Disordered" evidence="8">
    <location>
        <begin position="215"/>
        <end position="339"/>
    </location>
</feature>
<dbReference type="OrthoDB" id="330772at2759"/>
<keyword evidence="6" id="KW-0508">mRNA splicing</keyword>
<comment type="subcellular location">
    <subcellularLocation>
        <location evidence="1">Nucleus</location>
    </subcellularLocation>
</comment>
<dbReference type="AlphaFoldDB" id="A0A2B7YT07"/>
<dbReference type="GO" id="GO:0006397">
    <property type="term" value="P:mRNA processing"/>
    <property type="evidence" value="ECO:0007669"/>
    <property type="project" value="UniProtKB-KW"/>
</dbReference>
<evidence type="ECO:0000313" key="10">
    <source>
        <dbReference type="EMBL" id="PGH23757.1"/>
    </source>
</evidence>
<evidence type="ECO:0000256" key="4">
    <source>
        <dbReference type="ARBA" id="ARBA00023015"/>
    </source>
</evidence>
<feature type="compositionally biased region" description="Basic and acidic residues" evidence="8">
    <location>
        <begin position="46"/>
        <end position="55"/>
    </location>
</feature>
<evidence type="ECO:0000256" key="8">
    <source>
        <dbReference type="SAM" id="MobiDB-lite"/>
    </source>
</evidence>
<dbReference type="Pfam" id="PF04696">
    <property type="entry name" value="Pinin_SDK_memA"/>
    <property type="match status" value="1"/>
</dbReference>
<dbReference type="Proteomes" id="UP000224634">
    <property type="component" value="Unassembled WGS sequence"/>
</dbReference>
<dbReference type="GO" id="GO:0008380">
    <property type="term" value="P:RNA splicing"/>
    <property type="evidence" value="ECO:0007669"/>
    <property type="project" value="UniProtKB-KW"/>
</dbReference>
<sequence length="339" mass="37292">MAEGAIASAVALPEPEDSPAPGLKRRQSSISDSDSKRRRLSSETNNDTRTKDHQHSHTSIESNTVSGPANNNSTAADAQPGRRRTGGAEEERKRGQRLFGALLGTLSQRSSSAAQKRRADIEKKQQAKLKLQDEEYTELTRKKQEDLLALRRTEQKSYDRESMELRHSNMLALARFLKTKTEPVLYYKPWELRPEDEDTIHKQIEEAKTIVAKEVAEFERNNPPEAAKESLEAVPDKPLDTTSAAEPANTDGGPLEPSSSSNQEMTDTVGATDTTTNDNDDHEPATKTDPQPDAAVADSSTTNEIPAPTKSEGEPAVSKAHEDDSGDVMLEDKEDTVIY</sequence>
<dbReference type="PANTHER" id="PTHR12707:SF0">
    <property type="entry name" value="PININ"/>
    <property type="match status" value="1"/>
</dbReference>
<dbReference type="PANTHER" id="PTHR12707">
    <property type="entry name" value="PINN"/>
    <property type="match status" value="1"/>
</dbReference>
<keyword evidence="3" id="KW-0507">mRNA processing</keyword>
<dbReference type="InterPro" id="IPR006786">
    <property type="entry name" value="Pinin_SDK_MemA"/>
</dbReference>
<feature type="compositionally biased region" description="Basic and acidic residues" evidence="8">
    <location>
        <begin position="215"/>
        <end position="239"/>
    </location>
</feature>
<dbReference type="InterPro" id="IPR039853">
    <property type="entry name" value="Pinin"/>
</dbReference>
<organism evidence="10 11">
    <name type="scientific">Polytolypa hystricis (strain UAMH7299)</name>
    <dbReference type="NCBI Taxonomy" id="1447883"/>
    <lineage>
        <taxon>Eukaryota</taxon>
        <taxon>Fungi</taxon>
        <taxon>Dikarya</taxon>
        <taxon>Ascomycota</taxon>
        <taxon>Pezizomycotina</taxon>
        <taxon>Eurotiomycetes</taxon>
        <taxon>Eurotiomycetidae</taxon>
        <taxon>Onygenales</taxon>
        <taxon>Onygenales incertae sedis</taxon>
        <taxon>Polytolypa</taxon>
    </lineage>
</organism>
<evidence type="ECO:0000256" key="7">
    <source>
        <dbReference type="ARBA" id="ARBA00023242"/>
    </source>
</evidence>
<reference evidence="10 11" key="1">
    <citation type="submission" date="2017-10" db="EMBL/GenBank/DDBJ databases">
        <title>Comparative genomics in systemic dimorphic fungi from Ajellomycetaceae.</title>
        <authorList>
            <person name="Munoz J.F."/>
            <person name="Mcewen J.G."/>
            <person name="Clay O.K."/>
            <person name="Cuomo C.A."/>
        </authorList>
    </citation>
    <scope>NUCLEOTIDE SEQUENCE [LARGE SCALE GENOMIC DNA]</scope>
    <source>
        <strain evidence="10 11">UAMH7299</strain>
    </source>
</reference>
<comment type="caution">
    <text evidence="10">The sequence shown here is derived from an EMBL/GenBank/DDBJ whole genome shotgun (WGS) entry which is preliminary data.</text>
</comment>
<keyword evidence="5" id="KW-0804">Transcription</keyword>